<keyword evidence="1" id="KW-0106">Calcium</keyword>
<dbReference type="Proteomes" id="UP001497522">
    <property type="component" value="Chromosome 8"/>
</dbReference>
<evidence type="ECO:0000256" key="2">
    <source>
        <dbReference type="SAM" id="Coils"/>
    </source>
</evidence>
<keyword evidence="2" id="KW-0175">Coiled coil</keyword>
<feature type="region of interest" description="Disordered" evidence="3">
    <location>
        <begin position="96"/>
        <end position="206"/>
    </location>
</feature>
<gene>
    <name evidence="5" type="ORF">CSSPJE1EN2_LOCUS22635</name>
</gene>
<feature type="compositionally biased region" description="Low complexity" evidence="3">
    <location>
        <begin position="96"/>
        <end position="119"/>
    </location>
</feature>
<proteinExistence type="predicted"/>
<protein>
    <recommendedName>
        <fullName evidence="4">EF-hand domain-containing protein</fullName>
    </recommendedName>
</protein>
<evidence type="ECO:0000313" key="6">
    <source>
        <dbReference type="Proteomes" id="UP001497522"/>
    </source>
</evidence>
<dbReference type="InterPro" id="IPR002048">
    <property type="entry name" value="EF_hand_dom"/>
</dbReference>
<feature type="region of interest" description="Disordered" evidence="3">
    <location>
        <begin position="1450"/>
        <end position="1476"/>
    </location>
</feature>
<keyword evidence="6" id="KW-1185">Reference proteome</keyword>
<feature type="compositionally biased region" description="Basic and acidic residues" evidence="3">
    <location>
        <begin position="916"/>
        <end position="930"/>
    </location>
</feature>
<dbReference type="PANTHER" id="PTHR34894:SF5">
    <property type="entry name" value="EF-HAND DOMAIN-CONTAINING PROTEIN"/>
    <property type="match status" value="1"/>
</dbReference>
<evidence type="ECO:0000256" key="3">
    <source>
        <dbReference type="SAM" id="MobiDB-lite"/>
    </source>
</evidence>
<dbReference type="PROSITE" id="PS50222">
    <property type="entry name" value="EF_HAND_2"/>
    <property type="match status" value="1"/>
</dbReference>
<dbReference type="Gene3D" id="1.10.238.10">
    <property type="entry name" value="EF-hand"/>
    <property type="match status" value="1"/>
</dbReference>
<evidence type="ECO:0000313" key="5">
    <source>
        <dbReference type="EMBL" id="CAK9881236.1"/>
    </source>
</evidence>
<dbReference type="InterPro" id="IPR018247">
    <property type="entry name" value="EF_Hand_1_Ca_BS"/>
</dbReference>
<feature type="coiled-coil region" evidence="2">
    <location>
        <begin position="1385"/>
        <end position="1422"/>
    </location>
</feature>
<name>A0ABP1BXR0_9BRYO</name>
<dbReference type="InterPro" id="IPR011992">
    <property type="entry name" value="EF-hand-dom_pair"/>
</dbReference>
<feature type="region of interest" description="Disordered" evidence="3">
    <location>
        <begin position="976"/>
        <end position="1008"/>
    </location>
</feature>
<dbReference type="PANTHER" id="PTHR34894">
    <property type="entry name" value="SAM-DEPENDENT METHYLTRANSFERASE RSMI, CONSERVED SITE"/>
    <property type="match status" value="1"/>
</dbReference>
<feature type="region of interest" description="Disordered" evidence="3">
    <location>
        <begin position="759"/>
        <end position="780"/>
    </location>
</feature>
<sequence length="1476" mass="163095">MVAMVRGKVIPSSMVRRDTISERLLPDVIRQRSASPTTAHAAIGGGHESSISLLQAGLHVTKARQSQREISWVDYEQLLKARQDVRCLQVSRFTCQQQRSSSAGGGSVSRSPSRGPSQPDVETDDAKEEEIHAAAAAADDDDDDNVAAEDVQGDPNQRPHVRFSVSLPVRPSERLGFTPIGRKTGSRSLSRPSSAAPVIDHRRRSSSVSSSLWGATTPEVVAERSFNGELHKDIGQAVILTPRIPGDERWGDPSSAAAAYKEAPSITQKLEQEGLAMRVPDYLANLRGESRDTRIKCVVSSQGVPLLGNSRRSAFVRTVKALTNIDGIVGAGLRTSKYITVSPKARLSTVIVPVNAKQWLLQSMRLRDTELQDLFDQVDLVPQLAADHIRQVRAEWEALEAKELQVPAEVDTLVKDQALLATVKRLLAHFIESIIFVPPGGDPNTVDEKKDRASSSSAAAEKSDDETNIERGSCEPASSSEGTTTMMMRSTPTTGRSLSRSFSRMFQGFEHDREGGLSPVFGMGASLCRMCGQIKPRGIGRDSHYLSPSFQQGPLPDSPLFPVDNHSERQLSITQLLGLESMDQKQSYSPNDKRWFTVLFPALQPGKREDVQLLGEWLRHATQQNQCEDSNGHISDVDCAFVLNSIAFLEVVRQVRLQCEERGDMLLCVWRQLLRIFSQVIVRAEPKLIAMELDVSQLRETLSAGKQQIEMILQEVAIATKQCEVLEIVLKEKELQWSKLKRCHLCLGENLTTKLREKSLQQGGGVDQMDGSGEQLDQHQGDDGAEAAEAAGLMAITDGGGGADGEMSSKLMVSSGSKHAYKPGVISQGFAHVDGLHVDVGVQTDPDMKGRTPFFAILQKPTSAPGRMMTVVIEEFLLASGVVHRDRQEGEEEEGAGDQSKDQLIGGGSEDNSTVDTDKGSDAQDEGEGRRMRKSSFKTLAADTIDILEQLPDVDADMAEKLQGIIAMFQRLKSSTRSVGASGDDEGSDTDGDETDGSRRKGKLRGWSQLRKGIENSKQLSDKFFSIAKELMTKQKKLQAKGTKPKDLPNVPLGFSKMMKVNVIPKAVKSFNDRQLLKLVESIYSAKIIADAVDDSQENERQNMCEFMYDFMLNSYGLKGLAESAVHGVFKRIKQLMITKAIDKHHRLRLFQRFCNYDPLRGYMEAELYLYLKTLAKAESKLGVLLPAADAEDGTNFLNCAQLEFLLEEPSFVAQFRGNKDIASGFLQQVVEEHGTLEKASNEVQKITKLKEIMRLDFDVLMEMIIEINPHKEAIRRQSKAKVAPKVIPLTKEEEVELENLFIAGDANQDGVLTLNEFREIVSSADASVSETNALRMFRETVTLMPDGGDSISPTAFAIVAHAHGLKAPATVVFGLLKKTWLQIQDDVNEEKMREKHKKKEAEEMRASLREMIKEKNDVSRAVQTFRSFVLKFCGSPDHDHDQAEINVLEPPLVEQQEDQELPPLEEPLNQEEEAG</sequence>
<dbReference type="PROSITE" id="PS00018">
    <property type="entry name" value="EF_HAND_1"/>
    <property type="match status" value="1"/>
</dbReference>
<evidence type="ECO:0000259" key="4">
    <source>
        <dbReference type="PROSITE" id="PS50222"/>
    </source>
</evidence>
<reference evidence="5" key="1">
    <citation type="submission" date="2024-03" db="EMBL/GenBank/DDBJ databases">
        <authorList>
            <consortium name="ELIXIR-Norway"/>
            <consortium name="Elixir Norway"/>
        </authorList>
    </citation>
    <scope>NUCLEOTIDE SEQUENCE</scope>
</reference>
<organism evidence="5 6">
    <name type="scientific">Sphagnum jensenii</name>
    <dbReference type="NCBI Taxonomy" id="128206"/>
    <lineage>
        <taxon>Eukaryota</taxon>
        <taxon>Viridiplantae</taxon>
        <taxon>Streptophyta</taxon>
        <taxon>Embryophyta</taxon>
        <taxon>Bryophyta</taxon>
        <taxon>Sphagnophytina</taxon>
        <taxon>Sphagnopsida</taxon>
        <taxon>Sphagnales</taxon>
        <taxon>Sphagnaceae</taxon>
        <taxon>Sphagnum</taxon>
    </lineage>
</organism>
<feature type="region of interest" description="Disordered" evidence="3">
    <location>
        <begin position="885"/>
        <end position="935"/>
    </location>
</feature>
<feature type="compositionally biased region" description="Low complexity" evidence="3">
    <location>
        <begin position="482"/>
        <end position="497"/>
    </location>
</feature>
<feature type="region of interest" description="Disordered" evidence="3">
    <location>
        <begin position="441"/>
        <end position="498"/>
    </location>
</feature>
<dbReference type="EMBL" id="OZ023709">
    <property type="protein sequence ID" value="CAK9881236.1"/>
    <property type="molecule type" value="Genomic_DNA"/>
</dbReference>
<accession>A0ABP1BXR0</accession>
<dbReference type="SUPFAM" id="SSF47473">
    <property type="entry name" value="EF-hand"/>
    <property type="match status" value="1"/>
</dbReference>
<feature type="compositionally biased region" description="Acidic residues" evidence="3">
    <location>
        <begin position="983"/>
        <end position="995"/>
    </location>
</feature>
<feature type="compositionally biased region" description="Low complexity" evidence="3">
    <location>
        <begin position="186"/>
        <end position="197"/>
    </location>
</feature>
<feature type="domain" description="EF-hand" evidence="4">
    <location>
        <begin position="1293"/>
        <end position="1328"/>
    </location>
</feature>
<evidence type="ECO:0000256" key="1">
    <source>
        <dbReference type="ARBA" id="ARBA00022837"/>
    </source>
</evidence>
<feature type="compositionally biased region" description="Acidic residues" evidence="3">
    <location>
        <begin position="138"/>
        <end position="147"/>
    </location>
</feature>